<protein>
    <recommendedName>
        <fullName evidence="1">Mutator-like transposase domain-containing protein</fullName>
    </recommendedName>
</protein>
<feature type="domain" description="Mutator-like transposase" evidence="1">
    <location>
        <begin position="1"/>
        <end position="43"/>
    </location>
</feature>
<dbReference type="Pfam" id="PF20700">
    <property type="entry name" value="Mutator"/>
    <property type="match status" value="2"/>
</dbReference>
<sequence length="196" mass="22083">MIHAGMGPTHLQNFLAECNLPSITESTLRKKEKELSGQIKNLTTKLGILKVKIEASFNGGWKKRGSGWNYNSNTGHATFIEKETGKVLSFDLRSKTCKICEFHQNKKETVPEHECHLNWHGSSKSMEADMAVAMANRLKDDECEINVIHADNDAATTARLEVEFGNIQKKDDQNHVKKGLSTSLYNISKRYVYDKA</sequence>
<evidence type="ECO:0000259" key="1">
    <source>
        <dbReference type="Pfam" id="PF20700"/>
    </source>
</evidence>
<feature type="non-terminal residue" evidence="2">
    <location>
        <position position="1"/>
    </location>
</feature>
<organism evidence="2 3">
    <name type="scientific">Mytilus galloprovincialis</name>
    <name type="common">Mediterranean mussel</name>
    <dbReference type="NCBI Taxonomy" id="29158"/>
    <lineage>
        <taxon>Eukaryota</taxon>
        <taxon>Metazoa</taxon>
        <taxon>Spiralia</taxon>
        <taxon>Lophotrochozoa</taxon>
        <taxon>Mollusca</taxon>
        <taxon>Bivalvia</taxon>
        <taxon>Autobranchia</taxon>
        <taxon>Pteriomorphia</taxon>
        <taxon>Mytilida</taxon>
        <taxon>Mytiloidea</taxon>
        <taxon>Mytilidae</taxon>
        <taxon>Mytilinae</taxon>
        <taxon>Mytilus</taxon>
    </lineage>
</organism>
<dbReference type="AlphaFoldDB" id="A0A3R5TQP9"/>
<dbReference type="InterPro" id="IPR049012">
    <property type="entry name" value="Mutator_transp_dom"/>
</dbReference>
<gene>
    <name evidence="2" type="ORF">AM593_10265</name>
</gene>
<dbReference type="Proteomes" id="UP000266721">
    <property type="component" value="Unassembled WGS sequence"/>
</dbReference>
<name>A0A3R5TQP9_MYTGA</name>
<reference evidence="2 3" key="1">
    <citation type="journal article" date="2016" name="PLoS ONE">
        <title>A First Insight into the Genome of the Filter-Feeder Mussel Mytilus galloprovincialis.</title>
        <authorList>
            <person name="Murgarella M."/>
            <person name="Puiu D."/>
            <person name="Novoa B."/>
            <person name="Figueras A."/>
            <person name="Posada D."/>
            <person name="Canchaya C."/>
        </authorList>
    </citation>
    <scope>NUCLEOTIDE SEQUENCE [LARGE SCALE GENOMIC DNA]</scope>
    <source>
        <tissue evidence="2">Muscle</tissue>
    </source>
</reference>
<dbReference type="EMBL" id="KV606680">
    <property type="protein sequence ID" value="OPL20492.1"/>
    <property type="molecule type" value="Genomic_DNA"/>
</dbReference>
<keyword evidence="3" id="KW-1185">Reference proteome</keyword>
<feature type="non-terminal residue" evidence="2">
    <location>
        <position position="196"/>
    </location>
</feature>
<feature type="domain" description="Mutator-like transposase" evidence="1">
    <location>
        <begin position="51"/>
        <end position="189"/>
    </location>
</feature>
<evidence type="ECO:0000313" key="2">
    <source>
        <dbReference type="EMBL" id="OPL20492.1"/>
    </source>
</evidence>
<evidence type="ECO:0000313" key="3">
    <source>
        <dbReference type="Proteomes" id="UP000266721"/>
    </source>
</evidence>
<proteinExistence type="predicted"/>
<accession>A0A3R5TQP9</accession>